<organism evidence="1 2">
    <name type="scientific">Lichtheimia corymbifera JMRC:FSU:9682</name>
    <dbReference type="NCBI Taxonomy" id="1263082"/>
    <lineage>
        <taxon>Eukaryota</taxon>
        <taxon>Fungi</taxon>
        <taxon>Fungi incertae sedis</taxon>
        <taxon>Mucoromycota</taxon>
        <taxon>Mucoromycotina</taxon>
        <taxon>Mucoromycetes</taxon>
        <taxon>Mucorales</taxon>
        <taxon>Lichtheimiaceae</taxon>
        <taxon>Lichtheimia</taxon>
    </lineage>
</organism>
<proteinExistence type="predicted"/>
<dbReference type="Proteomes" id="UP000027586">
    <property type="component" value="Unassembled WGS sequence"/>
</dbReference>
<dbReference type="VEuPathDB" id="FungiDB:LCOR_06181.1"/>
<protein>
    <submittedName>
        <fullName evidence="1">Uncharacterized protein</fullName>
    </submittedName>
</protein>
<evidence type="ECO:0000313" key="2">
    <source>
        <dbReference type="Proteomes" id="UP000027586"/>
    </source>
</evidence>
<keyword evidence="2" id="KW-1185">Reference proteome</keyword>
<dbReference type="EMBL" id="CBTN010000026">
    <property type="protein sequence ID" value="CDH54982.1"/>
    <property type="molecule type" value="Genomic_DNA"/>
</dbReference>
<accession>A0A068RZF0</accession>
<evidence type="ECO:0000313" key="1">
    <source>
        <dbReference type="EMBL" id="CDH54982.1"/>
    </source>
</evidence>
<reference evidence="1" key="1">
    <citation type="submission" date="2013-08" db="EMBL/GenBank/DDBJ databases">
        <title>Gene expansion shapes genome architecture in the human pathogen Lichtheimia corymbifera: an evolutionary genomics analysis in the ancient terrestrial Mucorales (Mucoromycotina).</title>
        <authorList>
            <person name="Schwartze V.U."/>
            <person name="Winter S."/>
            <person name="Shelest E."/>
            <person name="Marcet-Houben M."/>
            <person name="Horn F."/>
            <person name="Wehner S."/>
            <person name="Hoffmann K."/>
            <person name="Riege K."/>
            <person name="Sammeth M."/>
            <person name="Nowrousian M."/>
            <person name="Valiante V."/>
            <person name="Linde J."/>
            <person name="Jacobsen I.D."/>
            <person name="Marz M."/>
            <person name="Brakhage A.A."/>
            <person name="Gabaldon T."/>
            <person name="Bocker S."/>
            <person name="Voigt K."/>
        </authorList>
    </citation>
    <scope>NUCLEOTIDE SEQUENCE [LARGE SCALE GENOMIC DNA]</scope>
    <source>
        <strain evidence="1">FSU 9682</strain>
    </source>
</reference>
<name>A0A068RZF0_9FUNG</name>
<dbReference type="AlphaFoldDB" id="A0A068RZF0"/>
<comment type="caution">
    <text evidence="1">The sequence shown here is derived from an EMBL/GenBank/DDBJ whole genome shotgun (WGS) entry which is preliminary data.</text>
</comment>
<gene>
    <name evidence="1" type="ORF">LCOR_06181.1</name>
</gene>
<sequence>MAYTWPYHSTTSTRVFLDTAHSSTTIKLACRNMPYSPFHVSSRLPLVLFTHSNLLQHTRPIIMEMGSEYCLND</sequence>